<keyword evidence="2" id="KW-0560">Oxidoreductase</keyword>
<keyword evidence="7" id="KW-1185">Reference proteome</keyword>
<sequence>MHRTASQRRVLWPALLSAALVAGLAPGPVLGQPYTDQQIKRLALDALRESPELVLEIIRANPEVVTQAVAILQERERAQQAQAAQAALATHRDALLHPPHGPVLGNPEGDVTIVEFFDYNCGYCRRSSRVLHDLLKADDQVRVLLREWPILGEGSRFAARASLAAQQQDQYQAFHRALMDLPGEATEANVVSTARTLGLDVEKLRRDMTAPEVDAHLERSDQLARALSITGTPAFVVGNTLVPGFTSLERLQELVQQSRAAGLR</sequence>
<dbReference type="InterPro" id="IPR001853">
    <property type="entry name" value="DSBA-like_thioredoxin_dom"/>
</dbReference>
<dbReference type="Gene3D" id="3.40.30.10">
    <property type="entry name" value="Glutaredoxin"/>
    <property type="match status" value="1"/>
</dbReference>
<dbReference type="PROSITE" id="PS00194">
    <property type="entry name" value="THIOREDOXIN_1"/>
    <property type="match status" value="1"/>
</dbReference>
<dbReference type="InterPro" id="IPR017937">
    <property type="entry name" value="Thioredoxin_CS"/>
</dbReference>
<dbReference type="SUPFAM" id="SSF52833">
    <property type="entry name" value="Thioredoxin-like"/>
    <property type="match status" value="1"/>
</dbReference>
<dbReference type="PANTHER" id="PTHR13887">
    <property type="entry name" value="GLUTATHIONE S-TRANSFERASE KAPPA"/>
    <property type="match status" value="1"/>
</dbReference>
<dbReference type="PANTHER" id="PTHR13887:SF14">
    <property type="entry name" value="DISULFIDE BOND FORMATION PROTEIN D"/>
    <property type="match status" value="1"/>
</dbReference>
<name>A0A164Z6P5_9SYNE</name>
<dbReference type="InterPro" id="IPR013766">
    <property type="entry name" value="Thioredoxin_domain"/>
</dbReference>
<proteinExistence type="predicted"/>
<organism evidence="6 7">
    <name type="scientific">Candidatus Synechococcus spongiarum</name>
    <dbReference type="NCBI Taxonomy" id="431041"/>
    <lineage>
        <taxon>Bacteria</taxon>
        <taxon>Bacillati</taxon>
        <taxon>Cyanobacteriota</taxon>
        <taxon>Cyanophyceae</taxon>
        <taxon>Synechococcales</taxon>
        <taxon>Synechococcaceae</taxon>
        <taxon>Synechococcus</taxon>
    </lineage>
</organism>
<evidence type="ECO:0000256" key="4">
    <source>
        <dbReference type="ARBA" id="ARBA00023284"/>
    </source>
</evidence>
<evidence type="ECO:0000256" key="3">
    <source>
        <dbReference type="ARBA" id="ARBA00023157"/>
    </source>
</evidence>
<dbReference type="EMBL" id="FITM01000164">
    <property type="protein sequence ID" value="SAY39400.1"/>
    <property type="molecule type" value="Genomic_DNA"/>
</dbReference>
<gene>
    <name evidence="6" type="ORF">FLM9_1543</name>
</gene>
<keyword evidence="4" id="KW-0676">Redox-active center</keyword>
<protein>
    <submittedName>
        <fullName evidence="6">27kDa outer membrane protein</fullName>
    </submittedName>
</protein>
<reference evidence="7" key="1">
    <citation type="submission" date="2016-02" db="EMBL/GenBank/DDBJ databases">
        <authorList>
            <person name="liu f."/>
        </authorList>
    </citation>
    <scope>NUCLEOTIDE SEQUENCE [LARGE SCALE GENOMIC DNA]</scope>
</reference>
<dbReference type="InterPro" id="IPR036249">
    <property type="entry name" value="Thioredoxin-like_sf"/>
</dbReference>
<dbReference type="Pfam" id="PF01323">
    <property type="entry name" value="DSBA"/>
    <property type="match status" value="1"/>
</dbReference>
<evidence type="ECO:0000256" key="1">
    <source>
        <dbReference type="ARBA" id="ARBA00022729"/>
    </source>
</evidence>
<dbReference type="CDD" id="cd03023">
    <property type="entry name" value="DsbA_Com1_like"/>
    <property type="match status" value="1"/>
</dbReference>
<evidence type="ECO:0000256" key="2">
    <source>
        <dbReference type="ARBA" id="ARBA00023002"/>
    </source>
</evidence>
<evidence type="ECO:0000259" key="5">
    <source>
        <dbReference type="PROSITE" id="PS51352"/>
    </source>
</evidence>
<dbReference type="AlphaFoldDB" id="A0A164Z6P5"/>
<accession>A0A164Z6P5</accession>
<keyword evidence="3" id="KW-1015">Disulfide bond</keyword>
<keyword evidence="1" id="KW-0732">Signal</keyword>
<evidence type="ECO:0000313" key="7">
    <source>
        <dbReference type="Proteomes" id="UP000182631"/>
    </source>
</evidence>
<dbReference type="PROSITE" id="PS51352">
    <property type="entry name" value="THIOREDOXIN_2"/>
    <property type="match status" value="1"/>
</dbReference>
<feature type="domain" description="Thioredoxin" evidence="5">
    <location>
        <begin position="78"/>
        <end position="260"/>
    </location>
</feature>
<dbReference type="Proteomes" id="UP000182631">
    <property type="component" value="Unassembled WGS sequence"/>
</dbReference>
<dbReference type="GO" id="GO:0016491">
    <property type="term" value="F:oxidoreductase activity"/>
    <property type="evidence" value="ECO:0007669"/>
    <property type="project" value="UniProtKB-KW"/>
</dbReference>
<evidence type="ECO:0000313" key="6">
    <source>
        <dbReference type="EMBL" id="SAY39400.1"/>
    </source>
</evidence>